<evidence type="ECO:0000313" key="4">
    <source>
        <dbReference type="EMBL" id="SUO95254.1"/>
    </source>
</evidence>
<protein>
    <submittedName>
        <fullName evidence="4">Predicted phage phi-C31 gp36 major capsid-like protein</fullName>
    </submittedName>
</protein>
<dbReference type="RefSeq" id="WP_072576185.1">
    <property type="nucleotide sequence ID" value="NZ_LWHB01000054.1"/>
</dbReference>
<dbReference type="Gene3D" id="3.30.2320.10">
    <property type="entry name" value="hypothetical protein PF0899 domain"/>
    <property type="match status" value="1"/>
</dbReference>
<feature type="domain" description="Phage capsid-like C-terminal" evidence="3">
    <location>
        <begin position="121"/>
        <end position="388"/>
    </location>
</feature>
<dbReference type="OrthoDB" id="637859at2"/>
<evidence type="ECO:0000313" key="5">
    <source>
        <dbReference type="Proteomes" id="UP000254601"/>
    </source>
</evidence>
<dbReference type="Proteomes" id="UP000254601">
    <property type="component" value="Unassembled WGS sequence"/>
</dbReference>
<gene>
    <name evidence="4" type="ORF">NCTC13337_01179</name>
</gene>
<name>A0A380MSU7_9GAMM</name>
<accession>A0A380MSU7</accession>
<feature type="coiled-coil region" evidence="2">
    <location>
        <begin position="5"/>
        <end position="64"/>
    </location>
</feature>
<dbReference type="InterPro" id="IPR054612">
    <property type="entry name" value="Phage_capsid-like_C"/>
</dbReference>
<evidence type="ECO:0000256" key="1">
    <source>
        <dbReference type="ARBA" id="ARBA00004328"/>
    </source>
</evidence>
<proteinExistence type="predicted"/>
<dbReference type="EMBL" id="UHIC01000001">
    <property type="protein sequence ID" value="SUO95254.1"/>
    <property type="molecule type" value="Genomic_DNA"/>
</dbReference>
<reference evidence="4 5" key="1">
    <citation type="submission" date="2018-06" db="EMBL/GenBank/DDBJ databases">
        <authorList>
            <consortium name="Pathogen Informatics"/>
            <person name="Doyle S."/>
        </authorList>
    </citation>
    <scope>NUCLEOTIDE SEQUENCE [LARGE SCALE GENOMIC DNA]</scope>
    <source>
        <strain evidence="4 5">NCTC13337</strain>
    </source>
</reference>
<evidence type="ECO:0000256" key="2">
    <source>
        <dbReference type="SAM" id="Coils"/>
    </source>
</evidence>
<sequence>MAKEMEELAQELKNTVETVKGYAEEVKGRMEKGEKLTDGLKEQTDEVLLKMNDMTARLEDLEQKAARRGVEPEAPVSIGEQLTKSDSFERYKSDPRTGTAARVSIKADITSATTDAAGSVGNLVQPQRLDGILELPRQRLTVRDLISAGRTNSNAITYIKQKGFTNNAATVAEGAKKPQSDLQYEEVTTGVKVIAHFMKASRQILDDAPMLQSQINNLLAYGLKLVEEKQLLNGDGSGSNLKGIIPQATAFSDPATMANYTIIDQLRLAMLQATIAEYPSTGHVLHPIDWTKIELLKDNDGRHIIGNPQGSATPTMWGLPVVVTSAIQSGKFLTGAFKMAAQLFDRWDLSVAVATQNEDDFVKNMVTILCEERLALAVYRPEAFIYGDLAAK</sequence>
<comment type="subcellular location">
    <subcellularLocation>
        <location evidence="1">Virion</location>
    </subcellularLocation>
</comment>
<dbReference type="InterPro" id="IPR024455">
    <property type="entry name" value="Phage_capsid"/>
</dbReference>
<dbReference type="AlphaFoldDB" id="A0A380MSU7"/>
<keyword evidence="5" id="KW-1185">Reference proteome</keyword>
<dbReference type="NCBIfam" id="TIGR01554">
    <property type="entry name" value="major_cap_HK97"/>
    <property type="match status" value="1"/>
</dbReference>
<evidence type="ECO:0000259" key="3">
    <source>
        <dbReference type="Pfam" id="PF05065"/>
    </source>
</evidence>
<dbReference type="Gene3D" id="3.30.2400.10">
    <property type="entry name" value="Major capsid protein gp5"/>
    <property type="match status" value="1"/>
</dbReference>
<keyword evidence="2" id="KW-0175">Coiled coil</keyword>
<organism evidence="4 5">
    <name type="scientific">Suttonella ornithocola</name>
    <dbReference type="NCBI Taxonomy" id="279832"/>
    <lineage>
        <taxon>Bacteria</taxon>
        <taxon>Pseudomonadati</taxon>
        <taxon>Pseudomonadota</taxon>
        <taxon>Gammaproteobacteria</taxon>
        <taxon>Cardiobacteriales</taxon>
        <taxon>Cardiobacteriaceae</taxon>
        <taxon>Suttonella</taxon>
    </lineage>
</organism>
<dbReference type="SUPFAM" id="SSF56563">
    <property type="entry name" value="Major capsid protein gp5"/>
    <property type="match status" value="1"/>
</dbReference>
<dbReference type="Pfam" id="PF05065">
    <property type="entry name" value="Phage_capsid"/>
    <property type="match status" value="1"/>
</dbReference>